<feature type="binding site" evidence="9">
    <location>
        <position position="41"/>
    </location>
    <ligand>
        <name>ATP</name>
        <dbReference type="ChEBI" id="CHEBI:30616"/>
    </ligand>
</feature>
<comment type="caution">
    <text evidence="13">The sequence shown here is derived from an EMBL/GenBank/DDBJ whole genome shotgun (WGS) entry which is preliminary data.</text>
</comment>
<feature type="compositionally biased region" description="Basic and acidic residues" evidence="11">
    <location>
        <begin position="373"/>
        <end position="382"/>
    </location>
</feature>
<evidence type="ECO:0000256" key="4">
    <source>
        <dbReference type="ARBA" id="ARBA00022741"/>
    </source>
</evidence>
<keyword evidence="4 9" id="KW-0547">Nucleotide-binding</keyword>
<evidence type="ECO:0000256" key="6">
    <source>
        <dbReference type="ARBA" id="ARBA00022840"/>
    </source>
</evidence>
<dbReference type="PROSITE" id="PS00108">
    <property type="entry name" value="PROTEIN_KINASE_ST"/>
    <property type="match status" value="1"/>
</dbReference>
<comment type="catalytic activity">
    <reaction evidence="8">
        <text>L-seryl-[protein] + ATP = O-phospho-L-seryl-[protein] + ADP + H(+)</text>
        <dbReference type="Rhea" id="RHEA:17989"/>
        <dbReference type="Rhea" id="RHEA-COMP:9863"/>
        <dbReference type="Rhea" id="RHEA-COMP:11604"/>
        <dbReference type="ChEBI" id="CHEBI:15378"/>
        <dbReference type="ChEBI" id="CHEBI:29999"/>
        <dbReference type="ChEBI" id="CHEBI:30616"/>
        <dbReference type="ChEBI" id="CHEBI:83421"/>
        <dbReference type="ChEBI" id="CHEBI:456216"/>
        <dbReference type="EC" id="2.7.11.1"/>
    </reaction>
</comment>
<evidence type="ECO:0000256" key="7">
    <source>
        <dbReference type="ARBA" id="ARBA00047899"/>
    </source>
</evidence>
<dbReference type="InterPro" id="IPR051131">
    <property type="entry name" value="NEK_Ser/Thr_kinase_NIMA"/>
</dbReference>
<reference evidence="13" key="1">
    <citation type="submission" date="2023-06" db="EMBL/GenBank/DDBJ databases">
        <authorList>
            <person name="Kurt Z."/>
        </authorList>
    </citation>
    <scope>NUCLEOTIDE SEQUENCE</scope>
</reference>
<feature type="compositionally biased region" description="Basic and acidic residues" evidence="11">
    <location>
        <begin position="667"/>
        <end position="683"/>
    </location>
</feature>
<dbReference type="GO" id="GO:0005524">
    <property type="term" value="F:ATP binding"/>
    <property type="evidence" value="ECO:0007669"/>
    <property type="project" value="UniProtKB-UniRule"/>
</dbReference>
<keyword evidence="5 15" id="KW-0418">Kinase</keyword>
<feature type="compositionally biased region" description="Pro residues" evidence="11">
    <location>
        <begin position="328"/>
        <end position="337"/>
    </location>
</feature>
<dbReference type="PANTHER" id="PTHR44899:SF3">
    <property type="entry name" value="SERINE_THREONINE-PROTEIN KINASE NEK1"/>
    <property type="match status" value="1"/>
</dbReference>
<evidence type="ECO:0000256" key="10">
    <source>
        <dbReference type="SAM" id="Coils"/>
    </source>
</evidence>
<dbReference type="Pfam" id="PF00069">
    <property type="entry name" value="Pkinase"/>
    <property type="match status" value="1"/>
</dbReference>
<keyword evidence="10" id="KW-0175">Coiled coil</keyword>
<feature type="compositionally biased region" description="Basic and acidic residues" evidence="11">
    <location>
        <begin position="349"/>
        <end position="365"/>
    </location>
</feature>
<reference evidence="15 17" key="2">
    <citation type="submission" date="2024-07" db="EMBL/GenBank/DDBJ databases">
        <authorList>
            <person name="Akdeniz Z."/>
        </authorList>
    </citation>
    <scope>NUCLEOTIDE SEQUENCE [LARGE SCALE GENOMIC DNA]</scope>
</reference>
<dbReference type="FunFam" id="1.10.510.10:FF:000172">
    <property type="entry name" value="serine/threonine-protein kinase Nek1 isoform X1"/>
    <property type="match status" value="1"/>
</dbReference>
<evidence type="ECO:0000256" key="11">
    <source>
        <dbReference type="SAM" id="MobiDB-lite"/>
    </source>
</evidence>
<dbReference type="FunFam" id="3.30.200.20:FF:000631">
    <property type="entry name" value="Serine/threonine-protein kinase NEK"/>
    <property type="match status" value="1"/>
</dbReference>
<keyword evidence="17" id="KW-1185">Reference proteome</keyword>
<feature type="domain" description="Protein kinase" evidence="12">
    <location>
        <begin position="4"/>
        <end position="263"/>
    </location>
</feature>
<evidence type="ECO:0000256" key="2">
    <source>
        <dbReference type="ARBA" id="ARBA00022527"/>
    </source>
</evidence>
<dbReference type="PANTHER" id="PTHR44899">
    <property type="entry name" value="CAMK FAMILY PROTEIN KINASE"/>
    <property type="match status" value="1"/>
</dbReference>
<dbReference type="EMBL" id="CATOUU010000590">
    <property type="protein sequence ID" value="CAI9935003.1"/>
    <property type="molecule type" value="Genomic_DNA"/>
</dbReference>
<feature type="coiled-coil region" evidence="10">
    <location>
        <begin position="524"/>
        <end position="624"/>
    </location>
</feature>
<dbReference type="SUPFAM" id="SSF56112">
    <property type="entry name" value="Protein kinase-like (PK-like)"/>
    <property type="match status" value="1"/>
</dbReference>
<dbReference type="EMBL" id="CATOUU010000909">
    <property type="protein sequence ID" value="CAI9958723.1"/>
    <property type="molecule type" value="Genomic_DNA"/>
</dbReference>
<dbReference type="PROSITE" id="PS00107">
    <property type="entry name" value="PROTEIN_KINASE_ATP"/>
    <property type="match status" value="1"/>
</dbReference>
<protein>
    <recommendedName>
        <fullName evidence="1">non-specific serine/threonine protein kinase</fullName>
        <ecNumber evidence="1">2.7.11.1</ecNumber>
    </recommendedName>
</protein>
<keyword evidence="6 9" id="KW-0067">ATP-binding</keyword>
<evidence type="ECO:0000313" key="15">
    <source>
        <dbReference type="EMBL" id="CAL6016383.1"/>
    </source>
</evidence>
<dbReference type="InterPro" id="IPR011009">
    <property type="entry name" value="Kinase-like_dom_sf"/>
</dbReference>
<keyword evidence="2" id="KW-0723">Serine/threonine-protein kinase</keyword>
<proteinExistence type="predicted"/>
<evidence type="ECO:0000256" key="9">
    <source>
        <dbReference type="PROSITE-ProRule" id="PRU10141"/>
    </source>
</evidence>
<feature type="region of interest" description="Disordered" evidence="11">
    <location>
        <begin position="663"/>
        <end position="683"/>
    </location>
</feature>
<dbReference type="EMBL" id="CAXDID020000076">
    <property type="protein sequence ID" value="CAL6016383.1"/>
    <property type="molecule type" value="Genomic_DNA"/>
</dbReference>
<evidence type="ECO:0000313" key="16">
    <source>
        <dbReference type="EMBL" id="CAL6020087.1"/>
    </source>
</evidence>
<name>A0AA86PAQ3_9EUKA</name>
<evidence type="ECO:0000313" key="14">
    <source>
        <dbReference type="EMBL" id="CAI9958723.1"/>
    </source>
</evidence>
<evidence type="ECO:0000259" key="12">
    <source>
        <dbReference type="PROSITE" id="PS50011"/>
    </source>
</evidence>
<comment type="catalytic activity">
    <reaction evidence="7">
        <text>L-threonyl-[protein] + ATP = O-phospho-L-threonyl-[protein] + ADP + H(+)</text>
        <dbReference type="Rhea" id="RHEA:46608"/>
        <dbReference type="Rhea" id="RHEA-COMP:11060"/>
        <dbReference type="Rhea" id="RHEA-COMP:11605"/>
        <dbReference type="ChEBI" id="CHEBI:15378"/>
        <dbReference type="ChEBI" id="CHEBI:30013"/>
        <dbReference type="ChEBI" id="CHEBI:30616"/>
        <dbReference type="ChEBI" id="CHEBI:61977"/>
        <dbReference type="ChEBI" id="CHEBI:456216"/>
        <dbReference type="EC" id="2.7.11.1"/>
    </reaction>
</comment>
<dbReference type="SMART" id="SM00220">
    <property type="entry name" value="S_TKc"/>
    <property type="match status" value="1"/>
</dbReference>
<dbReference type="Gene3D" id="3.30.200.20">
    <property type="entry name" value="Phosphorylase Kinase, domain 1"/>
    <property type="match status" value="1"/>
</dbReference>
<dbReference type="EC" id="2.7.11.1" evidence="1"/>
<dbReference type="InterPro" id="IPR000719">
    <property type="entry name" value="Prot_kinase_dom"/>
</dbReference>
<evidence type="ECO:0000313" key="17">
    <source>
        <dbReference type="Proteomes" id="UP001642409"/>
    </source>
</evidence>
<dbReference type="Proteomes" id="UP001642409">
    <property type="component" value="Unassembled WGS sequence"/>
</dbReference>
<dbReference type="AlphaFoldDB" id="A0AA86PAQ3"/>
<dbReference type="InterPro" id="IPR017441">
    <property type="entry name" value="Protein_kinase_ATP_BS"/>
</dbReference>
<dbReference type="CDD" id="cd08215">
    <property type="entry name" value="STKc_Nek"/>
    <property type="match status" value="1"/>
</dbReference>
<dbReference type="PROSITE" id="PS50011">
    <property type="entry name" value="PROTEIN_KINASE_DOM"/>
    <property type="match status" value="1"/>
</dbReference>
<dbReference type="EMBL" id="CAXDID020000084">
    <property type="protein sequence ID" value="CAL6020087.1"/>
    <property type="molecule type" value="Genomic_DNA"/>
</dbReference>
<keyword evidence="3" id="KW-0808">Transferase</keyword>
<evidence type="ECO:0000256" key="3">
    <source>
        <dbReference type="ARBA" id="ARBA00022679"/>
    </source>
</evidence>
<feature type="region of interest" description="Disordered" evidence="11">
    <location>
        <begin position="304"/>
        <end position="382"/>
    </location>
</feature>
<evidence type="ECO:0000256" key="1">
    <source>
        <dbReference type="ARBA" id="ARBA00012513"/>
    </source>
</evidence>
<organism evidence="13">
    <name type="scientific">Hexamita inflata</name>
    <dbReference type="NCBI Taxonomy" id="28002"/>
    <lineage>
        <taxon>Eukaryota</taxon>
        <taxon>Metamonada</taxon>
        <taxon>Diplomonadida</taxon>
        <taxon>Hexamitidae</taxon>
        <taxon>Hexamitinae</taxon>
        <taxon>Hexamita</taxon>
    </lineage>
</organism>
<dbReference type="Gene3D" id="1.10.510.10">
    <property type="entry name" value="Transferase(Phosphotransferase) domain 1"/>
    <property type="match status" value="1"/>
</dbReference>
<gene>
    <name evidence="13" type="ORF">HINF_LOCUS22648</name>
    <name evidence="15" type="ORF">HINF_LOCUS25480</name>
    <name evidence="16" type="ORF">HINF_LOCUS27263</name>
    <name evidence="14" type="ORF">HINF_LOCUS46368</name>
</gene>
<accession>A0AA86PAQ3</accession>
<evidence type="ECO:0000313" key="13">
    <source>
        <dbReference type="EMBL" id="CAI9935003.1"/>
    </source>
</evidence>
<dbReference type="InterPro" id="IPR008271">
    <property type="entry name" value="Ser/Thr_kinase_AS"/>
</dbReference>
<evidence type="ECO:0000256" key="5">
    <source>
        <dbReference type="ARBA" id="ARBA00022777"/>
    </source>
</evidence>
<evidence type="ECO:0000256" key="8">
    <source>
        <dbReference type="ARBA" id="ARBA00048679"/>
    </source>
</evidence>
<sequence>MNNYKEIKTLGKGSFGRAVLVQEISTGKQYVMKIIQVSAMKPQEREEALLESKILEKLDHPNIVAYKESFTDQRYLYIVMEYANGGDLHDAIKAQKQKGALFDEDTVWNYFLQICLAVKHIHDRRILHRDMKTQNIFINVSSGRKQMKIGDFGVSKILSSTMECARTAIGTPYYLSPELCNNQGYNNKSDIWALGCILYEMCTMNHTFEAANMKMLIVKILEGRYSPISSKYSQQLKDVITAMLQKDPKKRPTINQLLRQPFIMQKIQQLLPDEKFDDEFAHTVFHGKGDILKGFDEEKQQNQPFLQPKIQEPVKSNSNNQKRDPTPTQQPPQPLKQPQPTAQQSVQKRLQEQEERIKAERKKAAEVQPVNAFRKEEPKPVQKEYCPSADTLAEKFNELDQYVAKVQSPQMQPPKQPVYQNYPSNVKVNNPPQSAYQPIQQQMQQVAQRDQAAVGGMFDYNPPQIIAYPSNVQAQNNQPVLSEHQKEVNRQLAPMSDKDKVRYMKEKDLRERRDRAMALQIQHAEKVQQQQRERQQKIQEINKKYDDQIAQKKQQLETKEENERIAEERAAIANKAKLEAERELKAQQAKQDAQERLKAQQLKAEQDRIKMREFIEKKKQLQNQNQNHEPVIELYDPVQQQVKQPIVNQQQIFAQINAVQEEESSDFGDKPDEAVNRANQKEDQVEKMKDMLNGKNCKDSLCYRMENLKSYLEKELGFDNFFTVYQAVADANDQDQDDFDMNKVKGILGEEKMGYVNIIVQLLIVEQKFNEAQ</sequence>
<dbReference type="GO" id="GO:0004674">
    <property type="term" value="F:protein serine/threonine kinase activity"/>
    <property type="evidence" value="ECO:0007669"/>
    <property type="project" value="UniProtKB-KW"/>
</dbReference>